<keyword evidence="4" id="KW-1185">Reference proteome</keyword>
<evidence type="ECO:0008006" key="5">
    <source>
        <dbReference type="Google" id="ProtNLM"/>
    </source>
</evidence>
<dbReference type="EMBL" id="JBBNAE010000008">
    <property type="protein sequence ID" value="KAK9102577.1"/>
    <property type="molecule type" value="Genomic_DNA"/>
</dbReference>
<feature type="region of interest" description="Disordered" evidence="1">
    <location>
        <begin position="1"/>
        <end position="29"/>
    </location>
</feature>
<organism evidence="3 4">
    <name type="scientific">Stephania japonica</name>
    <dbReference type="NCBI Taxonomy" id="461633"/>
    <lineage>
        <taxon>Eukaryota</taxon>
        <taxon>Viridiplantae</taxon>
        <taxon>Streptophyta</taxon>
        <taxon>Embryophyta</taxon>
        <taxon>Tracheophyta</taxon>
        <taxon>Spermatophyta</taxon>
        <taxon>Magnoliopsida</taxon>
        <taxon>Ranunculales</taxon>
        <taxon>Menispermaceae</taxon>
        <taxon>Menispermoideae</taxon>
        <taxon>Cissampelideae</taxon>
        <taxon>Stephania</taxon>
    </lineage>
</organism>
<protein>
    <recommendedName>
        <fullName evidence="5">Transmembrane protein</fullName>
    </recommendedName>
</protein>
<dbReference type="PANTHER" id="PTHR34364">
    <property type="entry name" value="WAS/WASL-INTERACTING FAMILY PROTEIN"/>
    <property type="match status" value="1"/>
</dbReference>
<name>A0AAP0F2C3_9MAGN</name>
<proteinExistence type="predicted"/>
<evidence type="ECO:0000256" key="1">
    <source>
        <dbReference type="SAM" id="MobiDB-lite"/>
    </source>
</evidence>
<gene>
    <name evidence="3" type="ORF">Sjap_019831</name>
</gene>
<comment type="caution">
    <text evidence="3">The sequence shown here is derived from an EMBL/GenBank/DDBJ whole genome shotgun (WGS) entry which is preliminary data.</text>
</comment>
<evidence type="ECO:0000313" key="3">
    <source>
        <dbReference type="EMBL" id="KAK9102577.1"/>
    </source>
</evidence>
<evidence type="ECO:0000256" key="2">
    <source>
        <dbReference type="SAM" id="Phobius"/>
    </source>
</evidence>
<feature type="compositionally biased region" description="Low complexity" evidence="1">
    <location>
        <begin position="1"/>
        <end position="23"/>
    </location>
</feature>
<keyword evidence="2" id="KW-1133">Transmembrane helix</keyword>
<feature type="transmembrane region" description="Helical" evidence="2">
    <location>
        <begin position="38"/>
        <end position="56"/>
    </location>
</feature>
<accession>A0AAP0F2C3</accession>
<reference evidence="3 4" key="1">
    <citation type="submission" date="2024-01" db="EMBL/GenBank/DDBJ databases">
        <title>Genome assemblies of Stephania.</title>
        <authorList>
            <person name="Yang L."/>
        </authorList>
    </citation>
    <scope>NUCLEOTIDE SEQUENCE [LARGE SCALE GENOMIC DNA]</scope>
    <source>
        <strain evidence="3">QJT</strain>
        <tissue evidence="3">Leaf</tissue>
    </source>
</reference>
<dbReference type="AlphaFoldDB" id="A0AAP0F2C3"/>
<dbReference type="Proteomes" id="UP001417504">
    <property type="component" value="Unassembled WGS sequence"/>
</dbReference>
<evidence type="ECO:0000313" key="4">
    <source>
        <dbReference type="Proteomes" id="UP001417504"/>
    </source>
</evidence>
<dbReference type="PANTHER" id="PTHR34364:SF1">
    <property type="entry name" value="WAS_WASL-INTERACTING FAMILY PROTEIN"/>
    <property type="match status" value="1"/>
</dbReference>
<keyword evidence="2" id="KW-0812">Transmembrane</keyword>
<keyword evidence="2" id="KW-0472">Membrane</keyword>
<sequence length="149" mass="16394">MSSSSSSSTTTTTTAPTSSSSSSGLPPPKESLARRFKFVWPILLTLNLGIGAYVYFSASKKDQDAKDAEEAATEVPSTPAPVPEKSAQTAVVALKPREPIPENQQRELFKWILEEKRKIKPKNAEEKKRIDEEKAVLKQFIKAKSVPSF</sequence>
<feature type="region of interest" description="Disordered" evidence="1">
    <location>
        <begin position="65"/>
        <end position="87"/>
    </location>
</feature>